<dbReference type="Pfam" id="PF12674">
    <property type="entry name" value="Zn_ribbon_2"/>
    <property type="match status" value="1"/>
</dbReference>
<dbReference type="InterPro" id="IPR025868">
    <property type="entry name" value="Zn_ribbon_dom_put"/>
</dbReference>
<gene>
    <name evidence="3" type="ORF">FG384_04410</name>
</gene>
<accession>A0A544TTT8</accession>
<evidence type="ECO:0000313" key="3">
    <source>
        <dbReference type="EMBL" id="TQR20844.1"/>
    </source>
</evidence>
<dbReference type="Proteomes" id="UP000316626">
    <property type="component" value="Unassembled WGS sequence"/>
</dbReference>
<sequence>MKQNKNCQSCGMPFSKDAEGGGTEKNGTKSVLYCSHCYQNGAFTFPNMTMIEMKEKVKGKLIEFGIPKVFTGLFTRNIHKLERWNTPN</sequence>
<reference evidence="3 4" key="1">
    <citation type="submission" date="2019-06" db="EMBL/GenBank/DDBJ databases">
        <title>Psychrobacillus vulpis sp. nov., a new species isolated from feces of a red fox that inhabits in The Tablas de Daimiel Natural Park, Albacete, Spain.</title>
        <authorList>
            <person name="Rodriguez M."/>
            <person name="Reina J.C."/>
            <person name="Bejar V."/>
            <person name="Llamas I."/>
        </authorList>
    </citation>
    <scope>NUCLEOTIDE SEQUENCE [LARGE SCALE GENOMIC DNA]</scope>
    <source>
        <strain evidence="3 4">Z8</strain>
    </source>
</reference>
<protein>
    <recommendedName>
        <fullName evidence="2">Putative zinc ribbon domain-containing protein</fullName>
    </recommendedName>
</protein>
<evidence type="ECO:0000259" key="2">
    <source>
        <dbReference type="Pfam" id="PF12674"/>
    </source>
</evidence>
<keyword evidence="4" id="KW-1185">Reference proteome</keyword>
<feature type="region of interest" description="Disordered" evidence="1">
    <location>
        <begin position="1"/>
        <end position="23"/>
    </location>
</feature>
<comment type="caution">
    <text evidence="3">The sequence shown here is derived from an EMBL/GenBank/DDBJ whole genome shotgun (WGS) entry which is preliminary data.</text>
</comment>
<organism evidence="3 4">
    <name type="scientific">Psychrobacillus vulpis</name>
    <dbReference type="NCBI Taxonomy" id="2325572"/>
    <lineage>
        <taxon>Bacteria</taxon>
        <taxon>Bacillati</taxon>
        <taxon>Bacillota</taxon>
        <taxon>Bacilli</taxon>
        <taxon>Bacillales</taxon>
        <taxon>Bacillaceae</taxon>
        <taxon>Psychrobacillus</taxon>
    </lineage>
</organism>
<proteinExistence type="predicted"/>
<dbReference type="OrthoDB" id="9801008at2"/>
<dbReference type="EMBL" id="VDGI01000003">
    <property type="protein sequence ID" value="TQR20844.1"/>
    <property type="molecule type" value="Genomic_DNA"/>
</dbReference>
<feature type="domain" description="Putative zinc ribbon" evidence="2">
    <location>
        <begin position="7"/>
        <end position="85"/>
    </location>
</feature>
<dbReference type="RefSeq" id="WP_142641379.1">
    <property type="nucleotide sequence ID" value="NZ_VDGI01000003.1"/>
</dbReference>
<dbReference type="AlphaFoldDB" id="A0A544TTT8"/>
<evidence type="ECO:0000256" key="1">
    <source>
        <dbReference type="SAM" id="MobiDB-lite"/>
    </source>
</evidence>
<evidence type="ECO:0000313" key="4">
    <source>
        <dbReference type="Proteomes" id="UP000316626"/>
    </source>
</evidence>
<name>A0A544TTT8_9BACI</name>